<sequence length="223" mass="23393">MVTIEQLTIADEPESWSALGFAVEGDRCRIGAVELRLAGREAGRGLVGWTLRGLPHDGDAALALDGLPTTRAETRGAGGEPAESSASAAEPPHPNGITRIDHVVAVSPDLDRTVAALQAAGLDLRRIREQPTPAGAPRQAFFRLGAEILEAIQEPAEVSARAGGSDRGAFFWGIALRSDDLDATVARLGANVSEIRDAVQRGRRIASLRREAGLALPVALMTG</sequence>
<dbReference type="RefSeq" id="WP_318596721.1">
    <property type="nucleotide sequence ID" value="NZ_JAWSTH010000017.1"/>
</dbReference>
<gene>
    <name evidence="3" type="ORF">R7226_08895</name>
</gene>
<name>A0ABU4HMC8_9ACTN</name>
<feature type="region of interest" description="Disordered" evidence="1">
    <location>
        <begin position="71"/>
        <end position="97"/>
    </location>
</feature>
<reference evidence="4" key="1">
    <citation type="submission" date="2023-07" db="EMBL/GenBank/DDBJ databases">
        <title>Conexibacter stalactiti sp. nov., isolated from stalactites in a lava cave and emended description of the genus Conexibacter.</title>
        <authorList>
            <person name="Lee S.D."/>
        </authorList>
    </citation>
    <scope>NUCLEOTIDE SEQUENCE [LARGE SCALE GENOMIC DNA]</scope>
    <source>
        <strain evidence="4">KCTC 39840</strain>
    </source>
</reference>
<keyword evidence="4" id="KW-1185">Reference proteome</keyword>
<dbReference type="SUPFAM" id="SSF54593">
    <property type="entry name" value="Glyoxalase/Bleomycin resistance protein/Dihydroxybiphenyl dioxygenase"/>
    <property type="match status" value="1"/>
</dbReference>
<dbReference type="InterPro" id="IPR029068">
    <property type="entry name" value="Glyas_Bleomycin-R_OHBP_Dase"/>
</dbReference>
<evidence type="ECO:0000313" key="4">
    <source>
        <dbReference type="Proteomes" id="UP001284601"/>
    </source>
</evidence>
<protein>
    <submittedName>
        <fullName evidence="3">VOC family protein</fullName>
    </submittedName>
</protein>
<accession>A0ABU4HMC8</accession>
<dbReference type="Gene3D" id="3.10.180.10">
    <property type="entry name" value="2,3-Dihydroxybiphenyl 1,2-Dioxygenase, domain 1"/>
    <property type="match status" value="1"/>
</dbReference>
<evidence type="ECO:0000256" key="1">
    <source>
        <dbReference type="SAM" id="MobiDB-lite"/>
    </source>
</evidence>
<proteinExistence type="predicted"/>
<dbReference type="InterPro" id="IPR037523">
    <property type="entry name" value="VOC_core"/>
</dbReference>
<organism evidence="3 4">
    <name type="scientific">Conexibacter stalactiti</name>
    <dbReference type="NCBI Taxonomy" id="1940611"/>
    <lineage>
        <taxon>Bacteria</taxon>
        <taxon>Bacillati</taxon>
        <taxon>Actinomycetota</taxon>
        <taxon>Thermoleophilia</taxon>
        <taxon>Solirubrobacterales</taxon>
        <taxon>Conexibacteraceae</taxon>
        <taxon>Conexibacter</taxon>
    </lineage>
</organism>
<feature type="compositionally biased region" description="Low complexity" evidence="1">
    <location>
        <begin position="80"/>
        <end position="90"/>
    </location>
</feature>
<evidence type="ECO:0000313" key="3">
    <source>
        <dbReference type="EMBL" id="MDW5594452.1"/>
    </source>
</evidence>
<dbReference type="PROSITE" id="PS51819">
    <property type="entry name" value="VOC"/>
    <property type="match status" value="1"/>
</dbReference>
<comment type="caution">
    <text evidence="3">The sequence shown here is derived from an EMBL/GenBank/DDBJ whole genome shotgun (WGS) entry which is preliminary data.</text>
</comment>
<dbReference type="Pfam" id="PF13669">
    <property type="entry name" value="Glyoxalase_4"/>
    <property type="match status" value="1"/>
</dbReference>
<dbReference type="Proteomes" id="UP001284601">
    <property type="component" value="Unassembled WGS sequence"/>
</dbReference>
<dbReference type="EMBL" id="JAWSTH010000017">
    <property type="protein sequence ID" value="MDW5594452.1"/>
    <property type="molecule type" value="Genomic_DNA"/>
</dbReference>
<evidence type="ECO:0000259" key="2">
    <source>
        <dbReference type="PROSITE" id="PS51819"/>
    </source>
</evidence>
<feature type="domain" description="VOC" evidence="2">
    <location>
        <begin position="99"/>
        <end position="221"/>
    </location>
</feature>